<dbReference type="Proteomes" id="UP000596035">
    <property type="component" value="Chromosome"/>
</dbReference>
<feature type="domain" description="Ketopantoate reductase N-terminal" evidence="1">
    <location>
        <begin position="3"/>
        <end position="151"/>
    </location>
</feature>
<evidence type="ECO:0000259" key="1">
    <source>
        <dbReference type="Pfam" id="PF02558"/>
    </source>
</evidence>
<evidence type="ECO:0000313" key="2">
    <source>
        <dbReference type="EMBL" id="ASB42248.1"/>
    </source>
</evidence>
<dbReference type="KEGG" id="amur:ADH66_17245"/>
<dbReference type="Proteomes" id="UP000196710">
    <property type="component" value="Chromosome"/>
</dbReference>
<keyword evidence="4" id="KW-1185">Reference proteome</keyword>
<accession>A0A1Z2XUX1</accession>
<dbReference type="SUPFAM" id="SSF51735">
    <property type="entry name" value="NAD(P)-binding Rossmann-fold domains"/>
    <property type="match status" value="1"/>
</dbReference>
<evidence type="ECO:0000313" key="3">
    <source>
        <dbReference type="EMBL" id="QQR31528.1"/>
    </source>
</evidence>
<gene>
    <name evidence="2" type="ORF">ADH66_17245</name>
    <name evidence="3" type="ORF">I5Q82_07645</name>
</gene>
<dbReference type="Gene3D" id="3.40.50.720">
    <property type="entry name" value="NAD(P)-binding Rossmann-like Domain"/>
    <property type="match status" value="1"/>
</dbReference>
<protein>
    <submittedName>
        <fullName evidence="2 3">Ketopantoate reductase</fullName>
    </submittedName>
</protein>
<dbReference type="InterPro" id="IPR013332">
    <property type="entry name" value="KPR_N"/>
</dbReference>
<dbReference type="EMBL" id="CP065321">
    <property type="protein sequence ID" value="QQR31528.1"/>
    <property type="molecule type" value="Genomic_DNA"/>
</dbReference>
<dbReference type="Pfam" id="PF02558">
    <property type="entry name" value="ApbA"/>
    <property type="match status" value="1"/>
</dbReference>
<name>A0A1Z2XUX1_9FIRM</name>
<proteinExistence type="predicted"/>
<reference evidence="2" key="1">
    <citation type="journal article" date="2017" name="Genome Announc.">
        <title>High-Quality Whole-Genome Sequences of the Oligo-Mouse-Microbiota Bacterial Community.</title>
        <authorList>
            <person name="Garzetti D."/>
            <person name="Brugiroux S."/>
            <person name="Bunk B."/>
            <person name="Pukall R."/>
            <person name="McCoy K.D."/>
            <person name="Macpherson A.J."/>
            <person name="Stecher B."/>
        </authorList>
    </citation>
    <scope>NUCLEOTIDE SEQUENCE</scope>
    <source>
        <strain evidence="2">KB18</strain>
    </source>
</reference>
<evidence type="ECO:0000313" key="5">
    <source>
        <dbReference type="Proteomes" id="UP000596035"/>
    </source>
</evidence>
<reference evidence="4" key="2">
    <citation type="submission" date="2017-05" db="EMBL/GenBank/DDBJ databases">
        <title>Improved OligoMM genomes.</title>
        <authorList>
            <person name="Garzetti D."/>
        </authorList>
    </citation>
    <scope>NUCLEOTIDE SEQUENCE [LARGE SCALE GENOMIC DNA]</scope>
    <source>
        <strain evidence="4">KB18</strain>
    </source>
</reference>
<reference evidence="3 5" key="3">
    <citation type="submission" date="2020-11" db="EMBL/GenBank/DDBJ databases">
        <title>Closed and high quality bacterial genomes of the OMM12 community.</title>
        <authorList>
            <person name="Marbouty M."/>
            <person name="Lamy-Besnier Q."/>
            <person name="Debarbieux L."/>
            <person name="Koszul R."/>
        </authorList>
    </citation>
    <scope>NUCLEOTIDE SEQUENCE [LARGE SCALE GENOMIC DNA]</scope>
    <source>
        <strain evidence="3 5">KB18</strain>
    </source>
</reference>
<dbReference type="RefSeq" id="WP_066538278.1">
    <property type="nucleotide sequence ID" value="NZ_CP021422.1"/>
</dbReference>
<dbReference type="InterPro" id="IPR036291">
    <property type="entry name" value="NAD(P)-bd_dom_sf"/>
</dbReference>
<dbReference type="EMBL" id="CP021422">
    <property type="protein sequence ID" value="ASB42248.1"/>
    <property type="molecule type" value="Genomic_DNA"/>
</dbReference>
<evidence type="ECO:0000313" key="4">
    <source>
        <dbReference type="Proteomes" id="UP000196710"/>
    </source>
</evidence>
<dbReference type="AlphaFoldDB" id="A0A1Z2XUX1"/>
<sequence>MKILIYGAGVIGSYLTHVLCAAGNDVTLLARGGWRETLEQSGLTIYHHLQKKVTRDRPRVIGALDREHYDLVFVVMQYQQMAAVLDDLGRVDSSIVVLVGNNMSAGEMERHIRNCSAAPQRVLFGFQGTGGRREAERVVCVRFGEAGMTVGGLHKELSLVEKRRLRSAFAGTKYRLTWAADMDAWYKCHLAFILPIVYLSYALNCNLKRATERQIKTGLRAVREGYELLKALGYPILPENTIEKLYGFQGGLSYAVLQIMAKTAIGELAATDHCRSAVAELEALEKAFAALREQRPDFPMPNWDALRKAMPDWQALYLSYGK</sequence>
<organism evidence="3 5">
    <name type="scientific">Acutalibacter muris</name>
    <dbReference type="NCBI Taxonomy" id="1796620"/>
    <lineage>
        <taxon>Bacteria</taxon>
        <taxon>Bacillati</taxon>
        <taxon>Bacillota</taxon>
        <taxon>Clostridia</taxon>
        <taxon>Eubacteriales</taxon>
        <taxon>Acutalibacteraceae</taxon>
        <taxon>Acutalibacter</taxon>
    </lineage>
</organism>